<dbReference type="CDD" id="cd00077">
    <property type="entry name" value="HDc"/>
    <property type="match status" value="1"/>
</dbReference>
<reference evidence="3 4" key="1">
    <citation type="journal article" date="2019" name="Int. J. Syst. Evol. Microbiol.">
        <title>The Global Catalogue of Microorganisms (GCM) 10K type strain sequencing project: providing services to taxonomists for standard genome sequencing and annotation.</title>
        <authorList>
            <consortium name="The Broad Institute Genomics Platform"/>
            <consortium name="The Broad Institute Genome Sequencing Center for Infectious Disease"/>
            <person name="Wu L."/>
            <person name="Ma J."/>
        </authorList>
    </citation>
    <scope>NUCLEOTIDE SEQUENCE [LARGE SCALE GENOMIC DNA]</scope>
    <source>
        <strain evidence="3 4">SKJ47</strain>
    </source>
</reference>
<evidence type="ECO:0000256" key="1">
    <source>
        <dbReference type="SAM" id="MobiDB-lite"/>
    </source>
</evidence>
<dbReference type="InterPro" id="IPR006674">
    <property type="entry name" value="HD_domain"/>
</dbReference>
<dbReference type="Gene3D" id="1.10.3210.10">
    <property type="entry name" value="Hypothetical protein af1432"/>
    <property type="match status" value="1"/>
</dbReference>
<organism evidence="3 4">
    <name type="scientific">Halopenitus salinus</name>
    <dbReference type="NCBI Taxonomy" id="1198295"/>
    <lineage>
        <taxon>Archaea</taxon>
        <taxon>Methanobacteriati</taxon>
        <taxon>Methanobacteriota</taxon>
        <taxon>Stenosarchaea group</taxon>
        <taxon>Halobacteria</taxon>
        <taxon>Halobacteriales</taxon>
        <taxon>Haloferacaceae</taxon>
        <taxon>Halopenitus</taxon>
    </lineage>
</organism>
<dbReference type="Proteomes" id="UP001596296">
    <property type="component" value="Unassembled WGS sequence"/>
</dbReference>
<gene>
    <name evidence="3" type="ORF">ACFQE9_14035</name>
</gene>
<dbReference type="InterPro" id="IPR003607">
    <property type="entry name" value="HD/PDEase_dom"/>
</dbReference>
<sequence length="272" mass="29921">MDDDADESTERREYDPGADHAFPDGRLNEVLSAIESDPEIATYLQAQNVNAVTRKGYNDHGEKHIEIVRDRALRLYDLLKAGGVEFNGASDQGLEEADEAVIVALAATLHDVGHVVHRDDHSYYSIPLAADLLDRFLPEFYGTEAAVRVKAEVLHAILCHHTEETPLTREAGVIRIADGLDMERGRSRIPYEKGGRGINTISSRAIERVALAPGSDHAVEVEITMNNAAGVYQVDSLLKSKLEGSMLESDVRIVAINTKGDGEDRLVERIEL</sequence>
<dbReference type="PANTHER" id="PTHR40517:SF1">
    <property type="entry name" value="METAL-DEPENDENT PHOSPHOHYDROLASE, HD SUPERFAMILY-RELATED"/>
    <property type="match status" value="1"/>
</dbReference>
<evidence type="ECO:0000313" key="3">
    <source>
        <dbReference type="EMBL" id="MFC6893718.1"/>
    </source>
</evidence>
<evidence type="ECO:0000313" key="4">
    <source>
        <dbReference type="Proteomes" id="UP001596296"/>
    </source>
</evidence>
<comment type="caution">
    <text evidence="3">The sequence shown here is derived from an EMBL/GenBank/DDBJ whole genome shotgun (WGS) entry which is preliminary data.</text>
</comment>
<evidence type="ECO:0000259" key="2">
    <source>
        <dbReference type="Pfam" id="PF01966"/>
    </source>
</evidence>
<dbReference type="InterPro" id="IPR039967">
    <property type="entry name" value="MJ1020-like"/>
</dbReference>
<dbReference type="EMBL" id="JBHSXL010000010">
    <property type="protein sequence ID" value="MFC6893718.1"/>
    <property type="molecule type" value="Genomic_DNA"/>
</dbReference>
<protein>
    <submittedName>
        <fullName evidence="3">HD domain-containing protein</fullName>
    </submittedName>
</protein>
<keyword evidence="4" id="KW-1185">Reference proteome</keyword>
<dbReference type="Pfam" id="PF01966">
    <property type="entry name" value="HD"/>
    <property type="match status" value="1"/>
</dbReference>
<dbReference type="RefSeq" id="WP_379746022.1">
    <property type="nucleotide sequence ID" value="NZ_JBHSVN010000001.1"/>
</dbReference>
<feature type="domain" description="HD" evidence="2">
    <location>
        <begin position="97"/>
        <end position="182"/>
    </location>
</feature>
<proteinExistence type="predicted"/>
<dbReference type="AlphaFoldDB" id="A0ABD5UXB3"/>
<feature type="region of interest" description="Disordered" evidence="1">
    <location>
        <begin position="1"/>
        <end position="22"/>
    </location>
</feature>
<feature type="compositionally biased region" description="Basic and acidic residues" evidence="1">
    <location>
        <begin position="8"/>
        <end position="22"/>
    </location>
</feature>
<dbReference type="SUPFAM" id="SSF109604">
    <property type="entry name" value="HD-domain/PDEase-like"/>
    <property type="match status" value="1"/>
</dbReference>
<dbReference type="PANTHER" id="PTHR40517">
    <property type="entry name" value="METAL-DEPENDENT PHOSPHOHYDROLASE, HD SUPERFAMILY-RELATED"/>
    <property type="match status" value="1"/>
</dbReference>
<accession>A0ABD5UXB3</accession>
<name>A0ABD5UXB3_9EURY</name>